<dbReference type="PANTHER" id="PTHR38116:SF1">
    <property type="entry name" value="BZIP DOMAIN-CONTAINING PROTEIN"/>
    <property type="match status" value="1"/>
</dbReference>
<dbReference type="CDD" id="cd14688">
    <property type="entry name" value="bZIP_YAP"/>
    <property type="match status" value="1"/>
</dbReference>
<dbReference type="PANTHER" id="PTHR38116">
    <property type="entry name" value="CHROMOSOME 7, WHOLE GENOME SHOTGUN SEQUENCE"/>
    <property type="match status" value="1"/>
</dbReference>
<protein>
    <recommendedName>
        <fullName evidence="4">BZIP domain-containing protein</fullName>
    </recommendedName>
</protein>
<dbReference type="Pfam" id="PF11905">
    <property type="entry name" value="DUF3425"/>
    <property type="match status" value="1"/>
</dbReference>
<dbReference type="OrthoDB" id="2245989at2759"/>
<reference evidence="2 3" key="1">
    <citation type="journal article" date="2013" name="PLoS ONE">
        <title>Genomic and secretomic analyses reveal unique features of the lignocellulolytic enzyme system of Penicillium decumbens.</title>
        <authorList>
            <person name="Liu G."/>
            <person name="Zhang L."/>
            <person name="Wei X."/>
            <person name="Zou G."/>
            <person name="Qin Y."/>
            <person name="Ma L."/>
            <person name="Li J."/>
            <person name="Zheng H."/>
            <person name="Wang S."/>
            <person name="Wang C."/>
            <person name="Xun L."/>
            <person name="Zhao G.-P."/>
            <person name="Zhou Z."/>
            <person name="Qu Y."/>
        </authorList>
    </citation>
    <scope>NUCLEOTIDE SEQUENCE [LARGE SCALE GENOMIC DNA]</scope>
    <source>
        <strain evidence="3">114-2 / CGMCC 5302</strain>
    </source>
</reference>
<evidence type="ECO:0000313" key="3">
    <source>
        <dbReference type="Proteomes" id="UP000019376"/>
    </source>
</evidence>
<gene>
    <name evidence="2" type="ORF">PDE_05656</name>
</gene>
<dbReference type="AlphaFoldDB" id="S7ZK77"/>
<dbReference type="Proteomes" id="UP000019376">
    <property type="component" value="Unassembled WGS sequence"/>
</dbReference>
<dbReference type="STRING" id="933388.S7ZK77"/>
<evidence type="ECO:0000313" key="2">
    <source>
        <dbReference type="EMBL" id="EPS30704.1"/>
    </source>
</evidence>
<evidence type="ECO:0000256" key="1">
    <source>
        <dbReference type="SAM" id="MobiDB-lite"/>
    </source>
</evidence>
<dbReference type="HOGENOM" id="CLU_033726_0_0_1"/>
<keyword evidence="3" id="KW-1185">Reference proteome</keyword>
<name>S7ZK77_PENO1</name>
<sequence>MAPVKAVIPLARMPQQATVQTQEEDWTGITDRTERRKLQNRLNQRALRLRKRRSKAQNNHQNGAIRSPSIPSPNLGPWSSCTSLTTEGIDYSASSLNLEHLLTLPKINVHRAIVENICSVGMTMDWMKEENSISIFNLTMPVSVFVPGLVESSIPLDMQPTAVQRKVPHHPWLDFFPSPTLRDNLIILQDQIDDDELCHDLMAFWDTRNQRAGLLVWGPPWLTSSWEVTETFLAKWGFLLYGCTTLLMSTNFWRLQRGEKPLLLRSKRQGWISSSLP</sequence>
<accession>S7ZK77</accession>
<dbReference type="PhylomeDB" id="S7ZK77"/>
<dbReference type="InterPro" id="IPR021833">
    <property type="entry name" value="DUF3425"/>
</dbReference>
<organism evidence="2 3">
    <name type="scientific">Penicillium oxalicum (strain 114-2 / CGMCC 5302)</name>
    <name type="common">Penicillium decumbens</name>
    <dbReference type="NCBI Taxonomy" id="933388"/>
    <lineage>
        <taxon>Eukaryota</taxon>
        <taxon>Fungi</taxon>
        <taxon>Dikarya</taxon>
        <taxon>Ascomycota</taxon>
        <taxon>Pezizomycotina</taxon>
        <taxon>Eurotiomycetes</taxon>
        <taxon>Eurotiomycetidae</taxon>
        <taxon>Eurotiales</taxon>
        <taxon>Aspergillaceae</taxon>
        <taxon>Penicillium</taxon>
    </lineage>
</organism>
<feature type="region of interest" description="Disordered" evidence="1">
    <location>
        <begin position="49"/>
        <end position="74"/>
    </location>
</feature>
<dbReference type="EMBL" id="KB644412">
    <property type="protein sequence ID" value="EPS30704.1"/>
    <property type="molecule type" value="Genomic_DNA"/>
</dbReference>
<dbReference type="eggNOG" id="ENOG502S6JE">
    <property type="taxonomic scope" value="Eukaryota"/>
</dbReference>
<evidence type="ECO:0008006" key="4">
    <source>
        <dbReference type="Google" id="ProtNLM"/>
    </source>
</evidence>
<proteinExistence type="predicted"/>